<dbReference type="AlphaFoldDB" id="A0A4Q2EEZ5"/>
<name>A0A4Q2EEZ5_9ACTN</name>
<evidence type="ECO:0000256" key="1">
    <source>
        <dbReference type="SAM" id="Phobius"/>
    </source>
</evidence>
<comment type="caution">
    <text evidence="2">The sequence shown here is derived from an EMBL/GenBank/DDBJ whole genome shotgun (WGS) entry which is preliminary data.</text>
</comment>
<keyword evidence="1" id="KW-0812">Transmembrane</keyword>
<accession>A0A4Q2EEZ5</accession>
<dbReference type="OrthoDB" id="4404863at2"/>
<protein>
    <recommendedName>
        <fullName evidence="4">Esterase</fullName>
    </recommendedName>
</protein>
<proteinExistence type="predicted"/>
<dbReference type="SUPFAM" id="SSF53474">
    <property type="entry name" value="alpha/beta-Hydrolases"/>
    <property type="match status" value="1"/>
</dbReference>
<keyword evidence="1" id="KW-0472">Membrane</keyword>
<reference evidence="2 3" key="1">
    <citation type="submission" date="2018-01" db="EMBL/GenBank/DDBJ databases">
        <title>Lactibacter flavus gen. nov., sp. nov., a novel bacterium of the family Propionibacteriaceae isolated from raw milk and dairy products.</title>
        <authorList>
            <person name="Wenning M."/>
            <person name="Breitenwieser F."/>
            <person name="Huptas C."/>
            <person name="von Neubeck M."/>
            <person name="Busse H.-J."/>
            <person name="Scherer S."/>
        </authorList>
    </citation>
    <scope>NUCLEOTIDE SEQUENCE [LARGE SCALE GENOMIC DNA]</scope>
    <source>
        <strain evidence="2 3">VG341</strain>
    </source>
</reference>
<dbReference type="Proteomes" id="UP000290624">
    <property type="component" value="Unassembled WGS sequence"/>
</dbReference>
<evidence type="ECO:0000313" key="2">
    <source>
        <dbReference type="EMBL" id="RXW31811.1"/>
    </source>
</evidence>
<keyword evidence="1" id="KW-1133">Transmembrane helix</keyword>
<organism evidence="2 3">
    <name type="scientific">Propioniciclava flava</name>
    <dbReference type="NCBI Taxonomy" id="2072026"/>
    <lineage>
        <taxon>Bacteria</taxon>
        <taxon>Bacillati</taxon>
        <taxon>Actinomycetota</taxon>
        <taxon>Actinomycetes</taxon>
        <taxon>Propionibacteriales</taxon>
        <taxon>Propionibacteriaceae</taxon>
        <taxon>Propioniciclava</taxon>
    </lineage>
</organism>
<feature type="transmembrane region" description="Helical" evidence="1">
    <location>
        <begin position="6"/>
        <end position="26"/>
    </location>
</feature>
<dbReference type="RefSeq" id="WP_129459027.1">
    <property type="nucleotide sequence ID" value="NZ_PPCV01000006.1"/>
</dbReference>
<dbReference type="InterPro" id="IPR029058">
    <property type="entry name" value="AB_hydrolase_fold"/>
</dbReference>
<dbReference type="Gene3D" id="3.40.50.1820">
    <property type="entry name" value="alpha/beta hydrolase"/>
    <property type="match status" value="1"/>
</dbReference>
<dbReference type="EMBL" id="PPCV01000006">
    <property type="protein sequence ID" value="RXW31811.1"/>
    <property type="molecule type" value="Genomic_DNA"/>
</dbReference>
<keyword evidence="3" id="KW-1185">Reference proteome</keyword>
<evidence type="ECO:0000313" key="3">
    <source>
        <dbReference type="Proteomes" id="UP000290624"/>
    </source>
</evidence>
<sequence>MSSRHILAVVAGFLVVALIGVIAITWRPWQWWHPDRRWGPWMDKRDQTFVASDGTSSQYHVFAAGLSPETVTGIIFQFHGDGAYEFTHPDSSYSLGGRNGIVEAGRSRGYVVVAVLSPDERGETWWESGEANAAYANELVTSLTQEYAPGKDNTWLVGYSGGSQFITQFFLPLYSSTLRGGDAIMFGGGGRPDPVDARPFADSLRAHFPMFWYTGAADDGTLSDDGYDALGDVNHGAKAGEAYYRQAGFVTGHFYPAGVTHDLSQRFGGVVADQLDQHPR</sequence>
<evidence type="ECO:0008006" key="4">
    <source>
        <dbReference type="Google" id="ProtNLM"/>
    </source>
</evidence>
<gene>
    <name evidence="2" type="ORF">C1706_09665</name>
</gene>